<keyword evidence="5" id="KW-1185">Reference proteome</keyword>
<dbReference type="InterPro" id="IPR002213">
    <property type="entry name" value="UDP_glucos_trans"/>
</dbReference>
<comment type="similarity">
    <text evidence="1">Belongs to the UDP-glycosyltransferase family.</text>
</comment>
<dbReference type="SUPFAM" id="SSF53756">
    <property type="entry name" value="UDP-Glycosyltransferase/glycogen phosphorylase"/>
    <property type="match status" value="1"/>
</dbReference>
<gene>
    <name evidence="4" type="ORF">CRG98_036174</name>
</gene>
<dbReference type="PANTHER" id="PTHR11926:SF1392">
    <property type="entry name" value="GLYCOSYLTRANSFERASE"/>
    <property type="match status" value="1"/>
</dbReference>
<organism evidence="4 5">
    <name type="scientific">Punica granatum</name>
    <name type="common">Pomegranate</name>
    <dbReference type="NCBI Taxonomy" id="22663"/>
    <lineage>
        <taxon>Eukaryota</taxon>
        <taxon>Viridiplantae</taxon>
        <taxon>Streptophyta</taxon>
        <taxon>Embryophyta</taxon>
        <taxon>Tracheophyta</taxon>
        <taxon>Spermatophyta</taxon>
        <taxon>Magnoliopsida</taxon>
        <taxon>eudicotyledons</taxon>
        <taxon>Gunneridae</taxon>
        <taxon>Pentapetalae</taxon>
        <taxon>rosids</taxon>
        <taxon>malvids</taxon>
        <taxon>Myrtales</taxon>
        <taxon>Lythraceae</taxon>
        <taxon>Punica</taxon>
    </lineage>
</organism>
<evidence type="ECO:0000313" key="5">
    <source>
        <dbReference type="Proteomes" id="UP000233551"/>
    </source>
</evidence>
<dbReference type="PANTHER" id="PTHR11926">
    <property type="entry name" value="GLUCOSYL/GLUCURONOSYL TRANSFERASES"/>
    <property type="match status" value="1"/>
</dbReference>
<accession>A0A2I0IHD0</accession>
<dbReference type="CDD" id="cd03784">
    <property type="entry name" value="GT1_Gtf-like"/>
    <property type="match status" value="1"/>
</dbReference>
<evidence type="ECO:0008006" key="6">
    <source>
        <dbReference type="Google" id="ProtNLM"/>
    </source>
</evidence>
<reference evidence="4 5" key="1">
    <citation type="submission" date="2017-11" db="EMBL/GenBank/DDBJ databases">
        <title>De-novo sequencing of pomegranate (Punica granatum L.) genome.</title>
        <authorList>
            <person name="Akparov Z."/>
            <person name="Amiraslanov A."/>
            <person name="Hajiyeva S."/>
            <person name="Abbasov M."/>
            <person name="Kaur K."/>
            <person name="Hamwieh A."/>
            <person name="Solovyev V."/>
            <person name="Salamov A."/>
            <person name="Braich B."/>
            <person name="Kosarev P."/>
            <person name="Mahmoud A."/>
            <person name="Hajiyev E."/>
            <person name="Babayeva S."/>
            <person name="Izzatullayeva V."/>
            <person name="Mammadov A."/>
            <person name="Mammadov A."/>
            <person name="Sharifova S."/>
            <person name="Ojaghi J."/>
            <person name="Eynullazada K."/>
            <person name="Bayramov B."/>
            <person name="Abdulazimova A."/>
            <person name="Shahmuradov I."/>
        </authorList>
    </citation>
    <scope>NUCLEOTIDE SEQUENCE [LARGE SCALE GENOMIC DNA]</scope>
    <source>
        <strain evidence="5">cv. AG2017</strain>
        <tissue evidence="4">Leaf</tissue>
    </source>
</reference>
<dbReference type="Proteomes" id="UP000233551">
    <property type="component" value="Unassembled WGS sequence"/>
</dbReference>
<dbReference type="AlphaFoldDB" id="A0A2I0IHD0"/>
<protein>
    <recommendedName>
        <fullName evidence="6">7-deoxyloganetic acid glucosyltransferase-like</fullName>
    </recommendedName>
</protein>
<evidence type="ECO:0000313" key="4">
    <source>
        <dbReference type="EMBL" id="PKI43417.1"/>
    </source>
</evidence>
<name>A0A2I0IHD0_PUNGR</name>
<keyword evidence="2" id="KW-0328">Glycosyltransferase</keyword>
<comment type="caution">
    <text evidence="4">The sequence shown here is derived from an EMBL/GenBank/DDBJ whole genome shotgun (WGS) entry which is preliminary data.</text>
</comment>
<evidence type="ECO:0000256" key="1">
    <source>
        <dbReference type="ARBA" id="ARBA00009995"/>
    </source>
</evidence>
<sequence length="416" mass="47029">MDKKPHVIFLPFPAQGHIKPLLTLARLLHLAGFDITFINSDHNHHRLLYSAASKVQDCCNPKFQFVSLPDGLPPDHPRSGPSAVDLFWSTRSVMEPKFREMVVEISRAYIAEEMEIPILVFRTYSACCTWTYFHLSSFVETGEIPVRGEDMDKPIITCIPGLEGLLRHRDLPNICRWESNDPVVSFFISETSRMARASALILDTFDDLEGTIISRLGTIFTKIYTIGPLHGLLRSRTATTNFGSQIVLSHEQLLEFWYGLVNSGKPFLWVIRVDQVEGHECACPGQGPDELERATKERGLMVNWAPQEEGIFAGVPMVGWPKIADQPVNSRCISELWKIGFDMKDVCNRNVVEKMLRDVMDDKGAEIVESVNCIAKKARESVEVKIGISVSPAFQLWKDFYGTMIFQVSANWKVII</sequence>
<dbReference type="GO" id="GO:0080044">
    <property type="term" value="F:quercetin 7-O-glucosyltransferase activity"/>
    <property type="evidence" value="ECO:0007669"/>
    <property type="project" value="TreeGrafter"/>
</dbReference>
<evidence type="ECO:0000256" key="3">
    <source>
        <dbReference type="ARBA" id="ARBA00022679"/>
    </source>
</evidence>
<keyword evidence="3" id="KW-0808">Transferase</keyword>
<proteinExistence type="inferred from homology"/>
<dbReference type="EMBL" id="PGOL01003048">
    <property type="protein sequence ID" value="PKI43417.1"/>
    <property type="molecule type" value="Genomic_DNA"/>
</dbReference>
<evidence type="ECO:0000256" key="2">
    <source>
        <dbReference type="ARBA" id="ARBA00022676"/>
    </source>
</evidence>
<dbReference type="GO" id="GO:0080043">
    <property type="term" value="F:quercetin 3-O-glucosyltransferase activity"/>
    <property type="evidence" value="ECO:0007669"/>
    <property type="project" value="TreeGrafter"/>
</dbReference>
<dbReference type="Gene3D" id="3.40.50.2000">
    <property type="entry name" value="Glycogen Phosphorylase B"/>
    <property type="match status" value="3"/>
</dbReference>
<dbReference type="STRING" id="22663.A0A2I0IHD0"/>